<accession>A0A927ML33</accession>
<organism evidence="1 2">
    <name type="scientific">Sporosarcina limicola</name>
    <dbReference type="NCBI Taxonomy" id="34101"/>
    <lineage>
        <taxon>Bacteria</taxon>
        <taxon>Bacillati</taxon>
        <taxon>Bacillota</taxon>
        <taxon>Bacilli</taxon>
        <taxon>Bacillales</taxon>
        <taxon>Caryophanaceae</taxon>
        <taxon>Sporosarcina</taxon>
    </lineage>
</organism>
<evidence type="ECO:0000313" key="1">
    <source>
        <dbReference type="EMBL" id="MBE1556700.1"/>
    </source>
</evidence>
<reference evidence="1" key="1">
    <citation type="submission" date="2020-10" db="EMBL/GenBank/DDBJ databases">
        <title>Genomic Encyclopedia of Type Strains, Phase IV (KMG-IV): sequencing the most valuable type-strain genomes for metagenomic binning, comparative biology and taxonomic classification.</title>
        <authorList>
            <person name="Goeker M."/>
        </authorList>
    </citation>
    <scope>NUCLEOTIDE SEQUENCE</scope>
    <source>
        <strain evidence="1">DSM 13886</strain>
    </source>
</reference>
<proteinExistence type="predicted"/>
<evidence type="ECO:0000313" key="2">
    <source>
        <dbReference type="Proteomes" id="UP000658225"/>
    </source>
</evidence>
<dbReference type="RefSeq" id="WP_192600329.1">
    <property type="nucleotide sequence ID" value="NZ_JADBEL010000034.1"/>
</dbReference>
<keyword evidence="2" id="KW-1185">Reference proteome</keyword>
<dbReference type="AlphaFoldDB" id="A0A927ML33"/>
<name>A0A927ML33_9BACL</name>
<dbReference type="InterPro" id="IPR027417">
    <property type="entry name" value="P-loop_NTPase"/>
</dbReference>
<dbReference type="SUPFAM" id="SSF52540">
    <property type="entry name" value="P-loop containing nucleoside triphosphate hydrolases"/>
    <property type="match status" value="1"/>
</dbReference>
<sequence>MIKLLAEQVFKPASFPEYTYVSRMSEDINVDYEIRLKQALKISGCLTSIIGPSKMGKTVLCEKVIVFENLIEVTGVDFSDKNEFWNIIGAKAGLPISGQFSEMERFTDLNNQKEVNKTEKFILNKDGVINHFKENGLVLVLDDFHYAQEEVQLHIAQQLKDAIRKEFKAIVISLPHRADDAIRKNADLSGRLSLINIEPWREEELEEIAKKGFKELGIEIQSDIAKKISIESLSSPQLMQYICLSICTLLDSDNEKIIEVPENILESAYKFTTINFEYKDVVKVLKEGPNPRGKQRNTFDTKSKKTLDIYGLIVEAIADNPPLMGLTIDDIKNRIDSLLIDSVKKPDKQSIRESLNKLQAILDEKDNIYRVFEWKDHKVHIVDPLFLFYLRWGKH</sequence>
<comment type="caution">
    <text evidence="1">The sequence shown here is derived from an EMBL/GenBank/DDBJ whole genome shotgun (WGS) entry which is preliminary data.</text>
</comment>
<dbReference type="Proteomes" id="UP000658225">
    <property type="component" value="Unassembled WGS sequence"/>
</dbReference>
<dbReference type="EMBL" id="JADBEL010000034">
    <property type="protein sequence ID" value="MBE1556700.1"/>
    <property type="molecule type" value="Genomic_DNA"/>
</dbReference>
<gene>
    <name evidence="1" type="ORF">H4683_003826</name>
</gene>
<protein>
    <submittedName>
        <fullName evidence="1">Uncharacterized protein</fullName>
    </submittedName>
</protein>